<dbReference type="Proteomes" id="UP000684084">
    <property type="component" value="Unassembled WGS sequence"/>
</dbReference>
<dbReference type="EMBL" id="CAGKOT010000013">
    <property type="protein sequence ID" value="CAB5358677.1"/>
    <property type="molecule type" value="Genomic_DNA"/>
</dbReference>
<reference evidence="1" key="3">
    <citation type="submission" date="2020-05" db="EMBL/GenBank/DDBJ databases">
        <authorList>
            <person name="Rincon C."/>
            <person name="Sanders R I."/>
            <person name="Robbins C."/>
            <person name="Chaturvedi A."/>
        </authorList>
    </citation>
    <scope>NUCLEOTIDE SEQUENCE</scope>
    <source>
        <strain evidence="1">CHB12</strain>
    </source>
</reference>
<dbReference type="EMBL" id="LLXJ01003966">
    <property type="protein sequence ID" value="PKB96342.1"/>
    <property type="molecule type" value="Genomic_DNA"/>
</dbReference>
<reference evidence="2 3" key="2">
    <citation type="submission" date="2017-09" db="EMBL/GenBank/DDBJ databases">
        <title>Extensive intraspecific genome diversity in a model arbuscular mycorrhizal fungus.</title>
        <authorList>
            <person name="Chen E.C."/>
            <person name="Morin E."/>
            <person name="Beaudet D."/>
            <person name="Noel J."/>
            <person name="Ndikumana S."/>
            <person name="Charron P."/>
            <person name="St-Onge C."/>
            <person name="Giorgi J."/>
            <person name="Grigoriev I.V."/>
            <person name="Roux C."/>
            <person name="Martin F.M."/>
            <person name="Corradi N."/>
        </authorList>
    </citation>
    <scope>NUCLEOTIDE SEQUENCE [LARGE SCALE GENOMIC DNA]</scope>
    <source>
        <strain evidence="2 3">A5</strain>
    </source>
</reference>
<sequence length="115" mass="13401">MAELRDIVSLYIGFESNEIRLPITEEDRQEFRKIIADQEKMRDIVMDDYQFLQRHGHNGKGGNRIHIGWLLACTVADAEKVLINPPEEKRDLSKKVLTCIEKRFEEVPLAPVLIR</sequence>
<dbReference type="AlphaFoldDB" id="A0A2N0NP38"/>
<evidence type="ECO:0000313" key="2">
    <source>
        <dbReference type="EMBL" id="PKB96342.1"/>
    </source>
</evidence>
<dbReference type="Proteomes" id="UP000232722">
    <property type="component" value="Unassembled WGS sequence"/>
</dbReference>
<name>A0A2N0NP38_9GLOM</name>
<gene>
    <name evidence="1" type="ORF">CHRIB12_LOCUS7347</name>
    <name evidence="2" type="ORF">RhiirA5_434997</name>
</gene>
<proteinExistence type="predicted"/>
<reference evidence="2 3" key="1">
    <citation type="submission" date="2016-04" db="EMBL/GenBank/DDBJ databases">
        <title>Genome analyses suggest a sexual origin of heterokaryosis in a supposedly ancient asexual fungus.</title>
        <authorList>
            <person name="Ropars J."/>
            <person name="Sedzielewska K."/>
            <person name="Noel J."/>
            <person name="Charron P."/>
            <person name="Farinelli L."/>
            <person name="Marton T."/>
            <person name="Kruger M."/>
            <person name="Pelin A."/>
            <person name="Brachmann A."/>
            <person name="Corradi N."/>
        </authorList>
    </citation>
    <scope>NUCLEOTIDE SEQUENCE [LARGE SCALE GENOMIC DNA]</scope>
    <source>
        <strain evidence="2 3">A5</strain>
    </source>
</reference>
<comment type="caution">
    <text evidence="2">The sequence shown here is derived from an EMBL/GenBank/DDBJ whole genome shotgun (WGS) entry which is preliminary data.</text>
</comment>
<dbReference type="VEuPathDB" id="FungiDB:RhiirA1_399648"/>
<evidence type="ECO:0000313" key="1">
    <source>
        <dbReference type="EMBL" id="CAB5358677.1"/>
    </source>
</evidence>
<evidence type="ECO:0000313" key="3">
    <source>
        <dbReference type="Proteomes" id="UP000232722"/>
    </source>
</evidence>
<organism evidence="2 3">
    <name type="scientific">Rhizophagus irregularis</name>
    <dbReference type="NCBI Taxonomy" id="588596"/>
    <lineage>
        <taxon>Eukaryota</taxon>
        <taxon>Fungi</taxon>
        <taxon>Fungi incertae sedis</taxon>
        <taxon>Mucoromycota</taxon>
        <taxon>Glomeromycotina</taxon>
        <taxon>Glomeromycetes</taxon>
        <taxon>Glomerales</taxon>
        <taxon>Glomeraceae</taxon>
        <taxon>Rhizophagus</taxon>
    </lineage>
</organism>
<dbReference type="OrthoDB" id="2386437at2759"/>
<dbReference type="VEuPathDB" id="FungiDB:FUN_014555"/>
<protein>
    <submittedName>
        <fullName evidence="2">Uncharacterized protein</fullName>
    </submittedName>
</protein>
<accession>A0A2N0NP38</accession>